<keyword evidence="4" id="KW-0863">Zinc-finger</keyword>
<proteinExistence type="inferred from homology"/>
<dbReference type="PRINTS" id="PR01249">
    <property type="entry name" value="RIBOSOMALL31"/>
</dbReference>
<dbReference type="NCBIfam" id="NF000612">
    <property type="entry name" value="PRK00019.1"/>
    <property type="match status" value="1"/>
</dbReference>
<dbReference type="Gene3D" id="4.10.80.400">
    <property type="match status" value="1"/>
</dbReference>
<evidence type="ECO:0000313" key="9">
    <source>
        <dbReference type="Proteomes" id="UP001174909"/>
    </source>
</evidence>
<dbReference type="InterPro" id="IPR013087">
    <property type="entry name" value="Znf_C2H2_type"/>
</dbReference>
<dbReference type="InterPro" id="IPR034704">
    <property type="entry name" value="Ribosomal_bL28/bL31-like_sf"/>
</dbReference>
<dbReference type="GO" id="GO:0008270">
    <property type="term" value="F:zinc ion binding"/>
    <property type="evidence" value="ECO:0007669"/>
    <property type="project" value="UniProtKB-KW"/>
</dbReference>
<dbReference type="SUPFAM" id="SSF143800">
    <property type="entry name" value="L28p-like"/>
    <property type="match status" value="1"/>
</dbReference>
<accession>A0AA35XE73</accession>
<evidence type="ECO:0000256" key="2">
    <source>
        <dbReference type="ARBA" id="ARBA00022980"/>
    </source>
</evidence>
<keyword evidence="3 5" id="KW-0687">Ribonucleoprotein</keyword>
<dbReference type="PANTHER" id="PTHR33280:SF1">
    <property type="entry name" value="LARGE RIBOSOMAL SUBUNIT PROTEIN BL31C"/>
    <property type="match status" value="1"/>
</dbReference>
<reference evidence="8" key="1">
    <citation type="submission" date="2023-03" db="EMBL/GenBank/DDBJ databases">
        <authorList>
            <person name="Steffen K."/>
            <person name="Cardenas P."/>
        </authorList>
    </citation>
    <scope>NUCLEOTIDE SEQUENCE</scope>
</reference>
<evidence type="ECO:0000256" key="3">
    <source>
        <dbReference type="ARBA" id="ARBA00023274"/>
    </source>
</evidence>
<feature type="compositionally biased region" description="Low complexity" evidence="6">
    <location>
        <begin position="84"/>
        <end position="108"/>
    </location>
</feature>
<dbReference type="GO" id="GO:0005840">
    <property type="term" value="C:ribosome"/>
    <property type="evidence" value="ECO:0007669"/>
    <property type="project" value="UniProtKB-KW"/>
</dbReference>
<evidence type="ECO:0000256" key="1">
    <source>
        <dbReference type="ARBA" id="ARBA00009296"/>
    </source>
</evidence>
<keyword evidence="2 5" id="KW-0689">Ribosomal protein</keyword>
<dbReference type="Pfam" id="PF01197">
    <property type="entry name" value="Ribosomal_L31"/>
    <property type="match status" value="1"/>
</dbReference>
<comment type="similarity">
    <text evidence="1">Belongs to the bacterial ribosomal protein bL31 family. Type A subfamily.</text>
</comment>
<dbReference type="AlphaFoldDB" id="A0AA35XE73"/>
<dbReference type="PANTHER" id="PTHR33280">
    <property type="entry name" value="50S RIBOSOMAL PROTEIN L31, CHLOROPLASTIC"/>
    <property type="match status" value="1"/>
</dbReference>
<keyword evidence="4" id="KW-0862">Zinc</keyword>
<dbReference type="GO" id="GO:0003735">
    <property type="term" value="F:structural constituent of ribosome"/>
    <property type="evidence" value="ECO:0007669"/>
    <property type="project" value="InterPro"/>
</dbReference>
<sequence>VRVGIHPEYHEVEARCACGATWKTRSTRKELRLEICSNCHPFFTGRQKLDRHRGTRRAVHEEVRPADGGATLKARQQETRKTAAKPAETAKPAAEASPPADTPAAPAS</sequence>
<dbReference type="EMBL" id="CASHTH010003654">
    <property type="protein sequence ID" value="CAI8047547.1"/>
    <property type="molecule type" value="Genomic_DNA"/>
</dbReference>
<dbReference type="InterPro" id="IPR002150">
    <property type="entry name" value="Ribosomal_bL31"/>
</dbReference>
<evidence type="ECO:0000313" key="8">
    <source>
        <dbReference type="EMBL" id="CAI8047547.1"/>
    </source>
</evidence>
<feature type="region of interest" description="Disordered" evidence="6">
    <location>
        <begin position="50"/>
        <end position="108"/>
    </location>
</feature>
<organism evidence="8 9">
    <name type="scientific">Geodia barretti</name>
    <name type="common">Barrett's horny sponge</name>
    <dbReference type="NCBI Taxonomy" id="519541"/>
    <lineage>
        <taxon>Eukaryota</taxon>
        <taxon>Metazoa</taxon>
        <taxon>Porifera</taxon>
        <taxon>Demospongiae</taxon>
        <taxon>Heteroscleromorpha</taxon>
        <taxon>Tetractinellida</taxon>
        <taxon>Astrophorina</taxon>
        <taxon>Geodiidae</taxon>
        <taxon>Geodia</taxon>
    </lineage>
</organism>
<dbReference type="PROSITE" id="PS50157">
    <property type="entry name" value="ZINC_FINGER_C2H2_2"/>
    <property type="match status" value="1"/>
</dbReference>
<protein>
    <recommendedName>
        <fullName evidence="5">50S ribosomal protein L31</fullName>
    </recommendedName>
</protein>
<dbReference type="NCBIfam" id="TIGR00105">
    <property type="entry name" value="L31"/>
    <property type="match status" value="1"/>
</dbReference>
<dbReference type="Proteomes" id="UP001174909">
    <property type="component" value="Unassembled WGS sequence"/>
</dbReference>
<evidence type="ECO:0000256" key="6">
    <source>
        <dbReference type="SAM" id="MobiDB-lite"/>
    </source>
</evidence>
<feature type="domain" description="C2H2-type" evidence="7">
    <location>
        <begin position="34"/>
        <end position="65"/>
    </location>
</feature>
<keyword evidence="9" id="KW-1185">Reference proteome</keyword>
<name>A0AA35XE73_GEOBA</name>
<dbReference type="GO" id="GO:1990904">
    <property type="term" value="C:ribonucleoprotein complex"/>
    <property type="evidence" value="ECO:0007669"/>
    <property type="project" value="UniProtKB-KW"/>
</dbReference>
<evidence type="ECO:0000259" key="7">
    <source>
        <dbReference type="PROSITE" id="PS50157"/>
    </source>
</evidence>
<evidence type="ECO:0000256" key="5">
    <source>
        <dbReference type="RuleBase" id="RU000564"/>
    </source>
</evidence>
<gene>
    <name evidence="8" type="ORF">GBAR_LOCUS26282</name>
</gene>
<dbReference type="GO" id="GO:0006412">
    <property type="term" value="P:translation"/>
    <property type="evidence" value="ECO:0007669"/>
    <property type="project" value="InterPro"/>
</dbReference>
<feature type="non-terminal residue" evidence="8">
    <location>
        <position position="1"/>
    </location>
</feature>
<comment type="caution">
    <text evidence="8">The sequence shown here is derived from an EMBL/GenBank/DDBJ whole genome shotgun (WGS) entry which is preliminary data.</text>
</comment>
<evidence type="ECO:0000256" key="4">
    <source>
        <dbReference type="PROSITE-ProRule" id="PRU00042"/>
    </source>
</evidence>
<keyword evidence="4" id="KW-0479">Metal-binding</keyword>